<feature type="domain" description="Fe/B12 periplasmic-binding" evidence="1">
    <location>
        <begin position="2"/>
        <end position="290"/>
    </location>
</feature>
<proteinExistence type="predicted"/>
<name>A0A4U3L259_9BACT</name>
<dbReference type="Gene3D" id="3.40.50.1980">
    <property type="entry name" value="Nitrogenase molybdenum iron protein domain"/>
    <property type="match status" value="2"/>
</dbReference>
<dbReference type="InterPro" id="IPR051030">
    <property type="entry name" value="Vitamin_B12-ABC_binding"/>
</dbReference>
<dbReference type="AlphaFoldDB" id="A0A4U3L259"/>
<protein>
    <submittedName>
        <fullName evidence="2">ABC transporter substrate-binding protein</fullName>
    </submittedName>
</protein>
<dbReference type="PANTHER" id="PTHR42860">
    <property type="entry name" value="VITAMIN B12-BINDING PROTEIN"/>
    <property type="match status" value="1"/>
</dbReference>
<dbReference type="RefSeq" id="WP_137261226.1">
    <property type="nucleotide sequence ID" value="NZ_SZQL01000005.1"/>
</dbReference>
<sequence>MKICSFLPAATRMIYDMGLQEYLYGVTFECPSEALLQKPKIVRCMLEGKDYSSAEIDAIFSASKAQGKSLYYVDETLLQQIEPDIIFTQDVCDVCQIDSACTSAAIARLHKKPLLISLTPKSLDDVYQTAVTIAAAIGEEKAACTYLAGLTRRTDAILKQLYKNRIPLKRVSFLEWIDPVYNCGHWIPYQIAQAGGIDMLSNPAGYSVVIPWEKIMRYDPIIIIIAPCGFSTKRAIAELHLLMKKEGWQQLQAVQNKRVYVLDFDLFTQPSAGTLVSGIELLAALFHPTVFTVPAQVQHKYRNAFDEMPEAVAVL</sequence>
<dbReference type="Pfam" id="PF01497">
    <property type="entry name" value="Peripla_BP_2"/>
    <property type="match status" value="1"/>
</dbReference>
<dbReference type="OrthoDB" id="9787772at2"/>
<organism evidence="2 3">
    <name type="scientific">Ilyomonas limi</name>
    <dbReference type="NCBI Taxonomy" id="2575867"/>
    <lineage>
        <taxon>Bacteria</taxon>
        <taxon>Pseudomonadati</taxon>
        <taxon>Bacteroidota</taxon>
        <taxon>Chitinophagia</taxon>
        <taxon>Chitinophagales</taxon>
        <taxon>Chitinophagaceae</taxon>
        <taxon>Ilyomonas</taxon>
    </lineage>
</organism>
<dbReference type="PANTHER" id="PTHR42860:SF1">
    <property type="entry name" value="VITAMIN B12-BINDING PROTEIN"/>
    <property type="match status" value="1"/>
</dbReference>
<evidence type="ECO:0000313" key="2">
    <source>
        <dbReference type="EMBL" id="TKK69231.1"/>
    </source>
</evidence>
<evidence type="ECO:0000313" key="3">
    <source>
        <dbReference type="Proteomes" id="UP000305848"/>
    </source>
</evidence>
<gene>
    <name evidence="2" type="ORF">FC093_07900</name>
</gene>
<dbReference type="Proteomes" id="UP000305848">
    <property type="component" value="Unassembled WGS sequence"/>
</dbReference>
<accession>A0A4U3L259</accession>
<dbReference type="InterPro" id="IPR002491">
    <property type="entry name" value="ABC_transptr_periplasmic_BD"/>
</dbReference>
<reference evidence="2 3" key="1">
    <citation type="submission" date="2019-05" db="EMBL/GenBank/DDBJ databases">
        <title>Panacibacter sp. strain 17mud1-8 Genome sequencing and assembly.</title>
        <authorList>
            <person name="Chhetri G."/>
        </authorList>
    </citation>
    <scope>NUCLEOTIDE SEQUENCE [LARGE SCALE GENOMIC DNA]</scope>
    <source>
        <strain evidence="2 3">17mud1-8</strain>
    </source>
</reference>
<comment type="caution">
    <text evidence="2">The sequence shown here is derived from an EMBL/GenBank/DDBJ whole genome shotgun (WGS) entry which is preliminary data.</text>
</comment>
<dbReference type="PROSITE" id="PS50983">
    <property type="entry name" value="FE_B12_PBP"/>
    <property type="match status" value="1"/>
</dbReference>
<keyword evidence="3" id="KW-1185">Reference proteome</keyword>
<evidence type="ECO:0000259" key="1">
    <source>
        <dbReference type="PROSITE" id="PS50983"/>
    </source>
</evidence>
<dbReference type="SUPFAM" id="SSF53807">
    <property type="entry name" value="Helical backbone' metal receptor"/>
    <property type="match status" value="1"/>
</dbReference>
<dbReference type="EMBL" id="SZQL01000005">
    <property type="protein sequence ID" value="TKK69231.1"/>
    <property type="molecule type" value="Genomic_DNA"/>
</dbReference>